<evidence type="ECO:0000313" key="4">
    <source>
        <dbReference type="Proteomes" id="UP000194841"/>
    </source>
</evidence>
<gene>
    <name evidence="3" type="ORF">B1199_18810</name>
</gene>
<evidence type="ECO:0000259" key="2">
    <source>
        <dbReference type="Pfam" id="PF00497"/>
    </source>
</evidence>
<feature type="domain" description="Solute-binding protein family 3/N-terminal" evidence="2">
    <location>
        <begin position="31"/>
        <end position="244"/>
    </location>
</feature>
<dbReference type="RefSeq" id="WP_086745678.1">
    <property type="nucleotide sequence ID" value="NZ_MWPV01000007.1"/>
</dbReference>
<organism evidence="3 4">
    <name type="scientific">Pseudoalteromonas ulvae</name>
    <dbReference type="NCBI Taxonomy" id="107327"/>
    <lineage>
        <taxon>Bacteria</taxon>
        <taxon>Pseudomonadati</taxon>
        <taxon>Pseudomonadota</taxon>
        <taxon>Gammaproteobacteria</taxon>
        <taxon>Alteromonadales</taxon>
        <taxon>Pseudoalteromonadaceae</taxon>
        <taxon>Pseudoalteromonas</taxon>
    </lineage>
</organism>
<comment type="caution">
    <text evidence="3">The sequence shown here is derived from an EMBL/GenBank/DDBJ whole genome shotgun (WGS) entry which is preliminary data.</text>
</comment>
<reference evidence="3 4" key="1">
    <citation type="submission" date="2017-02" db="EMBL/GenBank/DDBJ databases">
        <title>Pseudoalteromonas ulvae TC14 Genome.</title>
        <authorList>
            <person name="Molmeret M."/>
        </authorList>
    </citation>
    <scope>NUCLEOTIDE SEQUENCE [LARGE SCALE GENOMIC DNA]</scope>
    <source>
        <strain evidence="3">TC14</strain>
    </source>
</reference>
<dbReference type="OrthoDB" id="8587856at2"/>
<feature type="chain" id="PRO_5012022450" description="Solute-binding protein family 3/N-terminal domain-containing protein" evidence="1">
    <location>
        <begin position="20"/>
        <end position="266"/>
    </location>
</feature>
<dbReference type="Proteomes" id="UP000194841">
    <property type="component" value="Unassembled WGS sequence"/>
</dbReference>
<dbReference type="EMBL" id="MWPV01000007">
    <property type="protein sequence ID" value="OUL56164.1"/>
    <property type="molecule type" value="Genomic_DNA"/>
</dbReference>
<dbReference type="Pfam" id="PF00497">
    <property type="entry name" value="SBP_bac_3"/>
    <property type="match status" value="1"/>
</dbReference>
<dbReference type="Gene3D" id="3.40.190.10">
    <property type="entry name" value="Periplasmic binding protein-like II"/>
    <property type="match status" value="2"/>
</dbReference>
<dbReference type="PANTHER" id="PTHR38834:SF3">
    <property type="entry name" value="SOLUTE-BINDING PROTEIN FAMILY 3_N-TERMINAL DOMAIN-CONTAINING PROTEIN"/>
    <property type="match status" value="1"/>
</dbReference>
<accession>A0A2C9ZZH2</accession>
<keyword evidence="4" id="KW-1185">Reference proteome</keyword>
<keyword evidence="1" id="KW-0732">Signal</keyword>
<evidence type="ECO:0000313" key="3">
    <source>
        <dbReference type="EMBL" id="OUL56164.1"/>
    </source>
</evidence>
<dbReference type="InterPro" id="IPR001638">
    <property type="entry name" value="Solute-binding_3/MltF_N"/>
</dbReference>
<dbReference type="AlphaFoldDB" id="A0A2C9ZZH2"/>
<dbReference type="SUPFAM" id="SSF53850">
    <property type="entry name" value="Periplasmic binding protein-like II"/>
    <property type="match status" value="1"/>
</dbReference>
<evidence type="ECO:0000256" key="1">
    <source>
        <dbReference type="SAM" id="SignalP"/>
    </source>
</evidence>
<dbReference type="PANTHER" id="PTHR38834">
    <property type="entry name" value="PERIPLASMIC SUBSTRATE BINDING PROTEIN FAMILY 3"/>
    <property type="match status" value="1"/>
</dbReference>
<protein>
    <recommendedName>
        <fullName evidence="2">Solute-binding protein family 3/N-terminal domain-containing protein</fullName>
    </recommendedName>
</protein>
<name>A0A2C9ZZH2_PSEDV</name>
<sequence length="266" mass="30961">MIKLVFWMCIGWLFFPAHATKPTLNFYTEISPPGNYLDESGILVGSSVEMIEELNRIASYRVKSHVFPWTRAYQKVLKRPNSAIFSISRTPQREDLFHWVGPLLRVKWVLYKHRDSQIEIANLDDAKQLTSIAATRNDAKADYLLSLGFKNLDLSEDNIGRMRKLYANHNDVILTSNLGVERLAELALQDPEHLEIALEVKSSDIYLAFNKETDQQIIDDYKRAFEVLQKSPIYYEILVKWYGEKATHEIFQSIGLKWAFTERTYH</sequence>
<feature type="signal peptide" evidence="1">
    <location>
        <begin position="1"/>
        <end position="19"/>
    </location>
</feature>
<proteinExistence type="predicted"/>